<dbReference type="EMBL" id="SSOD01000008">
    <property type="protein sequence ID" value="THF60898.1"/>
    <property type="molecule type" value="Genomic_DNA"/>
</dbReference>
<accession>A0A4S4AMY4</accession>
<keyword evidence="2" id="KW-1185">Reference proteome</keyword>
<dbReference type="Proteomes" id="UP000307956">
    <property type="component" value="Unassembled WGS sequence"/>
</dbReference>
<gene>
    <name evidence="1" type="ORF">E6O51_11750</name>
</gene>
<dbReference type="RefSeq" id="WP_136385172.1">
    <property type="nucleotide sequence ID" value="NZ_SSOD01000008.1"/>
</dbReference>
<reference evidence="1 2" key="1">
    <citation type="submission" date="2019-04" db="EMBL/GenBank/DDBJ databases">
        <title>Azoarcus rhizosphaerae sp. nov. isolated from rhizosphere of Ficus religiosa.</title>
        <authorList>
            <person name="Lin S.-Y."/>
            <person name="Hameed A."/>
            <person name="Hsu Y.-H."/>
            <person name="Young C.-C."/>
        </authorList>
    </citation>
    <scope>NUCLEOTIDE SEQUENCE [LARGE SCALE GENOMIC DNA]</scope>
    <source>
        <strain evidence="1 2">CC-YHH848</strain>
    </source>
</reference>
<evidence type="ECO:0000313" key="1">
    <source>
        <dbReference type="EMBL" id="THF60898.1"/>
    </source>
</evidence>
<dbReference type="AlphaFoldDB" id="A0A4S4AMY4"/>
<sequence>MNKGTPGSHPLARVGALGLPYHGLVLDGWLTLPDGSMLQIPTGPRTDVTLVRRSGWIAPPRTPAQLAGDAARGWEWRDYALLNSASAGTSETMIGGRSMEGGWLWFDADGQPWRVRVVATEGVPDVCVFSLEFRRFGRFGAPGGIETRDTVPIDLQQGVPVQVVTAAGNTQNVAAGAGIAEFDLVDVVADGSRALLAAPLVYWVADSPTSWAQIRAERRAVAWVELSISGNKSVSATLLKGRADCLGTRTPPEYTGSAGVDMTHLHVEVVAGPGQYDDVAYLSVGDVTTEREEAYHWVTAPLGGFSGLPYPSADREGVGSVRPYSVHAAARVPVGAWYDAGGEVVWAEVDVSWDAAVSGSHDVSIVNAVSEQLPPEEGFDDPLSASFESVSQVTTAARYSLLVDGDVLSVTEVTIEHSASFIGEYRRPWWEVGQPSMVRGTGGHKSTVVSIDGVVVHEADETGPGAGFNDDDWHLTSSLFFCGKLPDKLLTQPHARNSSGTWIAAAWEMGISTGLRILDVLMLPQGDLSAAARRARIVPLNRTALQLYRFGETYARPVARGNEVGAATRAIEGSLQPVTGEWYQRGVGDPRGVWV</sequence>
<dbReference type="OrthoDB" id="6887973at2"/>
<name>A0A4S4AMY4_9RHOO</name>
<protein>
    <submittedName>
        <fullName evidence="1">Uncharacterized protein</fullName>
    </submittedName>
</protein>
<evidence type="ECO:0000313" key="2">
    <source>
        <dbReference type="Proteomes" id="UP000307956"/>
    </source>
</evidence>
<proteinExistence type="predicted"/>
<organism evidence="1 2">
    <name type="scientific">Pseudothauera rhizosphaerae</name>
    <dbReference type="NCBI Taxonomy" id="2565932"/>
    <lineage>
        <taxon>Bacteria</taxon>
        <taxon>Pseudomonadati</taxon>
        <taxon>Pseudomonadota</taxon>
        <taxon>Betaproteobacteria</taxon>
        <taxon>Rhodocyclales</taxon>
        <taxon>Zoogloeaceae</taxon>
        <taxon>Pseudothauera</taxon>
    </lineage>
</organism>
<comment type="caution">
    <text evidence="1">The sequence shown here is derived from an EMBL/GenBank/DDBJ whole genome shotgun (WGS) entry which is preliminary data.</text>
</comment>